<comment type="subunit">
    <text evidence="3">Homotrimer.</text>
</comment>
<dbReference type="SUPFAM" id="SSF51569">
    <property type="entry name" value="Aldolase"/>
    <property type="match status" value="1"/>
</dbReference>
<accession>A0ABX1WUY4</accession>
<evidence type="ECO:0000313" key="7">
    <source>
        <dbReference type="Proteomes" id="UP000732105"/>
    </source>
</evidence>
<name>A0ABX1WUY4_9BACT</name>
<keyword evidence="4" id="KW-0456">Lyase</keyword>
<evidence type="ECO:0000256" key="2">
    <source>
        <dbReference type="ARBA" id="ARBA00006906"/>
    </source>
</evidence>
<evidence type="ECO:0000256" key="1">
    <source>
        <dbReference type="ARBA" id="ARBA00004761"/>
    </source>
</evidence>
<proteinExistence type="inferred from homology"/>
<dbReference type="InterPro" id="IPR000887">
    <property type="entry name" value="Aldlse_KDPG_KHG"/>
</dbReference>
<keyword evidence="5" id="KW-0119">Carbohydrate metabolism</keyword>
<dbReference type="InterPro" id="IPR013785">
    <property type="entry name" value="Aldolase_TIM"/>
</dbReference>
<comment type="caution">
    <text evidence="6">The sequence shown here is derived from an EMBL/GenBank/DDBJ whole genome shotgun (WGS) entry which is preliminary data.</text>
</comment>
<protein>
    <submittedName>
        <fullName evidence="6">Bifunctional 4-hydroxy-2-oxoglutarate aldolase/2-dehydro-3-deoxy-phosphogluconate aldolase</fullName>
    </submittedName>
</protein>
<evidence type="ECO:0000313" key="6">
    <source>
        <dbReference type="EMBL" id="NOU59719.1"/>
    </source>
</evidence>
<dbReference type="Pfam" id="PF01081">
    <property type="entry name" value="Aldolase"/>
    <property type="match status" value="1"/>
</dbReference>
<evidence type="ECO:0000256" key="4">
    <source>
        <dbReference type="ARBA" id="ARBA00023239"/>
    </source>
</evidence>
<evidence type="ECO:0000256" key="3">
    <source>
        <dbReference type="ARBA" id="ARBA00011233"/>
    </source>
</evidence>
<evidence type="ECO:0000256" key="5">
    <source>
        <dbReference type="ARBA" id="ARBA00023277"/>
    </source>
</evidence>
<dbReference type="NCBIfam" id="NF005499">
    <property type="entry name" value="PRK07114.1"/>
    <property type="match status" value="1"/>
</dbReference>
<dbReference type="Gene3D" id="3.20.20.70">
    <property type="entry name" value="Aldolase class I"/>
    <property type="match status" value="1"/>
</dbReference>
<organism evidence="6 7">
    <name type="scientific">Marinifilum caeruleilacunae</name>
    <dbReference type="NCBI Taxonomy" id="2499076"/>
    <lineage>
        <taxon>Bacteria</taxon>
        <taxon>Pseudomonadati</taxon>
        <taxon>Bacteroidota</taxon>
        <taxon>Bacteroidia</taxon>
        <taxon>Marinilabiliales</taxon>
        <taxon>Marinifilaceae</taxon>
    </lineage>
</organism>
<comment type="similarity">
    <text evidence="2">Belongs to the KHG/KDPG aldolase family.</text>
</comment>
<dbReference type="PANTHER" id="PTHR30246">
    <property type="entry name" value="2-KETO-3-DEOXY-6-PHOSPHOGLUCONATE ALDOLASE"/>
    <property type="match status" value="1"/>
</dbReference>
<gene>
    <name evidence="6" type="ORF">ELS83_07795</name>
</gene>
<dbReference type="EMBL" id="RZNH01000010">
    <property type="protein sequence ID" value="NOU59719.1"/>
    <property type="molecule type" value="Genomic_DNA"/>
</dbReference>
<sequence length="225" mass="24421">MARFSRIEVALKMAETGIVPVFFHQDIEICKKVVKACYDGGVRVFEFTNRGDFAHEVFAELIKWAEQNTPEMIIGIGSIVDAGTTSLYIQLGANFVVSPVLNADMAKVCNRRKVSWSPGCGTLSEINYAEELGAEVCKIFPGSSVGGAEFVKAIKGPCPWSSIMPTGGVTPDKDNLTKWFNAGVTCVGMGSQLIGKDIIENENYDALTKSVANAIEIVKELKDMK</sequence>
<dbReference type="PANTHER" id="PTHR30246:SF1">
    <property type="entry name" value="2-DEHYDRO-3-DEOXY-6-PHOSPHOGALACTONATE ALDOLASE-RELATED"/>
    <property type="match status" value="1"/>
</dbReference>
<dbReference type="CDD" id="cd00452">
    <property type="entry name" value="KDPG_aldolase"/>
    <property type="match status" value="1"/>
</dbReference>
<dbReference type="Proteomes" id="UP000732105">
    <property type="component" value="Unassembled WGS sequence"/>
</dbReference>
<keyword evidence="7" id="KW-1185">Reference proteome</keyword>
<comment type="pathway">
    <text evidence="1">Carbohydrate acid metabolism.</text>
</comment>
<dbReference type="RefSeq" id="WP_171594995.1">
    <property type="nucleotide sequence ID" value="NZ_RZNH01000010.1"/>
</dbReference>
<reference evidence="6 7" key="1">
    <citation type="submission" date="2018-12" db="EMBL/GenBank/DDBJ databases">
        <title>Marinifilum JC070 sp. nov., a marine bacterium isolated from Yongle Blue Hole in the South China Sea.</title>
        <authorList>
            <person name="Fu T."/>
        </authorList>
    </citation>
    <scope>NUCLEOTIDE SEQUENCE [LARGE SCALE GENOMIC DNA]</scope>
    <source>
        <strain evidence="6 7">JC070</strain>
    </source>
</reference>